<feature type="region of interest" description="Disordered" evidence="6">
    <location>
        <begin position="899"/>
        <end position="918"/>
    </location>
</feature>
<evidence type="ECO:0000313" key="11">
    <source>
        <dbReference type="Proteomes" id="UP001314263"/>
    </source>
</evidence>
<organism evidence="10 11">
    <name type="scientific">Coccomyxa viridis</name>
    <dbReference type="NCBI Taxonomy" id="1274662"/>
    <lineage>
        <taxon>Eukaryota</taxon>
        <taxon>Viridiplantae</taxon>
        <taxon>Chlorophyta</taxon>
        <taxon>core chlorophytes</taxon>
        <taxon>Trebouxiophyceae</taxon>
        <taxon>Trebouxiophyceae incertae sedis</taxon>
        <taxon>Coccomyxaceae</taxon>
        <taxon>Coccomyxa</taxon>
    </lineage>
</organism>
<comment type="subcellular location">
    <subcellularLocation>
        <location evidence="1">Nucleus</location>
    </subcellularLocation>
</comment>
<feature type="region of interest" description="Disordered" evidence="6">
    <location>
        <begin position="300"/>
        <end position="358"/>
    </location>
</feature>
<feature type="compositionally biased region" description="Basic and acidic residues" evidence="6">
    <location>
        <begin position="332"/>
        <end position="344"/>
    </location>
</feature>
<dbReference type="InterPro" id="IPR017884">
    <property type="entry name" value="SANT_dom"/>
</dbReference>
<keyword evidence="4" id="KW-0804">Transcription</keyword>
<dbReference type="Gene3D" id="1.10.10.60">
    <property type="entry name" value="Homeodomain-like"/>
    <property type="match status" value="1"/>
</dbReference>
<evidence type="ECO:0000256" key="6">
    <source>
        <dbReference type="SAM" id="MobiDB-lite"/>
    </source>
</evidence>
<keyword evidence="3" id="KW-0238">DNA-binding</keyword>
<evidence type="ECO:0000256" key="4">
    <source>
        <dbReference type="ARBA" id="ARBA00023163"/>
    </source>
</evidence>
<evidence type="ECO:0000256" key="3">
    <source>
        <dbReference type="ARBA" id="ARBA00023125"/>
    </source>
</evidence>
<evidence type="ECO:0008006" key="12">
    <source>
        <dbReference type="Google" id="ProtNLM"/>
    </source>
</evidence>
<dbReference type="Proteomes" id="UP001314263">
    <property type="component" value="Unassembled WGS sequence"/>
</dbReference>
<feature type="region of interest" description="Disordered" evidence="6">
    <location>
        <begin position="106"/>
        <end position="158"/>
    </location>
</feature>
<dbReference type="NCBIfam" id="TIGR01557">
    <property type="entry name" value="myb_SHAQKYF"/>
    <property type="match status" value="1"/>
</dbReference>
<feature type="region of interest" description="Disordered" evidence="6">
    <location>
        <begin position="448"/>
        <end position="478"/>
    </location>
</feature>
<evidence type="ECO:0000259" key="9">
    <source>
        <dbReference type="PROSITE" id="PS51294"/>
    </source>
</evidence>
<sequence length="918" mass="94310">MASADTQQELEDAAVLAGLANGASASATVERPSSSGSKRKSKARKPYTITKQREKWTDQEHARFLDALRLYGRAWRRIEEHIGSKTAVQVRSHAQKFFSKLEKQEAAGIKSEGLPDNISIPPPRPKRKPSHPYPKKPFSGSMSLGTEGAGSQDMPPPRLPDYSHLAPKMSGSERLDVAVAAVAQAASAAAAAAAAAVISAAGEQIRAHMQACPPQGFPFYGLPPSMLAQLSLQHLQPQTFAAAGAGSPLLQAQDPRLAVPWASPSPQPALALQQQQPPALFMPKAHHHPMKQRLHDFARSQMRSEHTGTSGDPLTAPGPERRHRSKCNSACSREDNGAEGEGRLPNDTGATSANPGKGFLDRASTWAAGTMPGAVNGSMWSPDALVGLYGGWGMAPQAGALPADPAGQQGMAAAALRRGAPGAPEGDWRSVVQAAAAAASQLEISKLSGQESTRSMDAGGDAPLASPPTSLCKAQPAPGTVARFHHKLHARESKALCSSLSGSDGSGTNGAKNRSEATGADLAYLGGRAEDSPSRDSVSLQQKEREGSLGTTSSGLATGMKDDPAAYQADAEGEGSGSDPAGNGSSRNGSNEEVGKHGSNMGDRSGSGNDTDLCEKDGNGTSKINGNQAKAALVRESGNDVAGSGGSGKGSGNAAQDGTGAVVPEGKREGSEEGCTSLEHPKPLSRAPEGCLGSRLGSSFGSKDYTSFTGPQGIIGAAQMAQAASALQQSVQQSGLGPYFMQQAYPPHLAQAQLQQAAMVNWGKQSAFDMFSNLMTFQALASQQGQANPAVVPVIPSAGILATAPSEIASYDTLLPQTTLVQQGPAPAALTGAFAHGLKSSFASAPGAGGVDLQPLAVAEESLAKAPGQGFMPYKWHAQQAGGAQQLQPGAFSLGGKRAASASFAAPPRKRAHSAAMP</sequence>
<dbReference type="PROSITE" id="PS50090">
    <property type="entry name" value="MYB_LIKE"/>
    <property type="match status" value="1"/>
</dbReference>
<dbReference type="InterPro" id="IPR017930">
    <property type="entry name" value="Myb_dom"/>
</dbReference>
<evidence type="ECO:0000256" key="1">
    <source>
        <dbReference type="ARBA" id="ARBA00004123"/>
    </source>
</evidence>
<keyword evidence="5" id="KW-0539">Nucleus</keyword>
<keyword evidence="11" id="KW-1185">Reference proteome</keyword>
<dbReference type="AlphaFoldDB" id="A0AAV1HVP2"/>
<gene>
    <name evidence="10" type="ORF">CVIRNUC_001132</name>
</gene>
<feature type="compositionally biased region" description="Basic residues" evidence="6">
    <location>
        <begin position="908"/>
        <end position="918"/>
    </location>
</feature>
<evidence type="ECO:0000259" key="7">
    <source>
        <dbReference type="PROSITE" id="PS50090"/>
    </source>
</evidence>
<dbReference type="GO" id="GO:0003677">
    <property type="term" value="F:DNA binding"/>
    <property type="evidence" value="ECO:0007669"/>
    <property type="project" value="UniProtKB-KW"/>
</dbReference>
<dbReference type="InterPro" id="IPR009057">
    <property type="entry name" value="Homeodomain-like_sf"/>
</dbReference>
<comment type="caution">
    <text evidence="10">The sequence shown here is derived from an EMBL/GenBank/DDBJ whole genome shotgun (WGS) entry which is preliminary data.</text>
</comment>
<dbReference type="SUPFAM" id="SSF46689">
    <property type="entry name" value="Homeodomain-like"/>
    <property type="match status" value="1"/>
</dbReference>
<proteinExistence type="predicted"/>
<feature type="domain" description="HTH myb-type" evidence="9">
    <location>
        <begin position="48"/>
        <end position="102"/>
    </location>
</feature>
<accession>A0AAV1HVP2</accession>
<feature type="compositionally biased region" description="Low complexity" evidence="6">
    <location>
        <begin position="22"/>
        <end position="36"/>
    </location>
</feature>
<dbReference type="GO" id="GO:0005634">
    <property type="term" value="C:nucleus"/>
    <property type="evidence" value="ECO:0007669"/>
    <property type="project" value="UniProtKB-SubCell"/>
</dbReference>
<feature type="domain" description="Myb-like" evidence="7">
    <location>
        <begin position="48"/>
        <end position="98"/>
    </location>
</feature>
<evidence type="ECO:0000256" key="5">
    <source>
        <dbReference type="ARBA" id="ARBA00023242"/>
    </source>
</evidence>
<feature type="region of interest" description="Disordered" evidence="6">
    <location>
        <begin position="526"/>
        <end position="690"/>
    </location>
</feature>
<keyword evidence="2" id="KW-0805">Transcription regulation</keyword>
<dbReference type="PROSITE" id="PS51294">
    <property type="entry name" value="HTH_MYB"/>
    <property type="match status" value="1"/>
</dbReference>
<feature type="compositionally biased region" description="Polar residues" evidence="6">
    <location>
        <begin position="619"/>
        <end position="628"/>
    </location>
</feature>
<reference evidence="10 11" key="1">
    <citation type="submission" date="2023-10" db="EMBL/GenBank/DDBJ databases">
        <authorList>
            <person name="Maclean D."/>
            <person name="Macfadyen A."/>
        </authorList>
    </citation>
    <scope>NUCLEOTIDE SEQUENCE [LARGE SCALE GENOMIC DNA]</scope>
</reference>
<dbReference type="FunFam" id="1.10.10.60:FF:000023">
    <property type="entry name" value="protein REVEILLE 6 isoform X1"/>
    <property type="match status" value="1"/>
</dbReference>
<evidence type="ECO:0000259" key="8">
    <source>
        <dbReference type="PROSITE" id="PS51293"/>
    </source>
</evidence>
<dbReference type="CDD" id="cd00167">
    <property type="entry name" value="SANT"/>
    <property type="match status" value="1"/>
</dbReference>
<name>A0AAV1HVP2_9CHLO</name>
<protein>
    <recommendedName>
        <fullName evidence="12">LHY</fullName>
    </recommendedName>
</protein>
<dbReference type="PANTHER" id="PTHR12802:SF175">
    <property type="entry name" value="PROTEIN REVEILLE 2"/>
    <property type="match status" value="1"/>
</dbReference>
<feature type="compositionally biased region" description="Basic residues" evidence="6">
    <location>
        <begin position="124"/>
        <end position="134"/>
    </location>
</feature>
<dbReference type="InterPro" id="IPR001005">
    <property type="entry name" value="SANT/Myb"/>
</dbReference>
<evidence type="ECO:0000313" key="10">
    <source>
        <dbReference type="EMBL" id="CAK0739065.1"/>
    </source>
</evidence>
<dbReference type="GO" id="GO:0010468">
    <property type="term" value="P:regulation of gene expression"/>
    <property type="evidence" value="ECO:0007669"/>
    <property type="project" value="UniProtKB-ARBA"/>
</dbReference>
<dbReference type="PROSITE" id="PS51293">
    <property type="entry name" value="SANT"/>
    <property type="match status" value="1"/>
</dbReference>
<dbReference type="EMBL" id="CAUYUE010000002">
    <property type="protein sequence ID" value="CAK0739065.1"/>
    <property type="molecule type" value="Genomic_DNA"/>
</dbReference>
<feature type="region of interest" description="Disordered" evidence="6">
    <location>
        <begin position="497"/>
        <end position="516"/>
    </location>
</feature>
<dbReference type="Pfam" id="PF00249">
    <property type="entry name" value="Myb_DNA-binding"/>
    <property type="match status" value="1"/>
</dbReference>
<evidence type="ECO:0000256" key="2">
    <source>
        <dbReference type="ARBA" id="ARBA00023015"/>
    </source>
</evidence>
<dbReference type="PANTHER" id="PTHR12802">
    <property type="entry name" value="SWI/SNF COMPLEX-RELATED"/>
    <property type="match status" value="1"/>
</dbReference>
<dbReference type="InterPro" id="IPR006447">
    <property type="entry name" value="Myb_dom_plants"/>
</dbReference>
<feature type="domain" description="SANT" evidence="8">
    <location>
        <begin position="51"/>
        <end position="102"/>
    </location>
</feature>
<dbReference type="SMART" id="SM00717">
    <property type="entry name" value="SANT"/>
    <property type="match status" value="1"/>
</dbReference>
<feature type="region of interest" description="Disordered" evidence="6">
    <location>
        <begin position="22"/>
        <end position="53"/>
    </location>
</feature>